<evidence type="ECO:0000256" key="11">
    <source>
        <dbReference type="ARBA" id="ARBA00022989"/>
    </source>
</evidence>
<dbReference type="InterPro" id="IPR003660">
    <property type="entry name" value="HAMP_dom"/>
</dbReference>
<dbReference type="InterPro" id="IPR050398">
    <property type="entry name" value="HssS/ArlS-like"/>
</dbReference>
<evidence type="ECO:0000256" key="10">
    <source>
        <dbReference type="ARBA" id="ARBA00022840"/>
    </source>
</evidence>
<accession>A0A2T3G4D7</accession>
<evidence type="ECO:0000256" key="4">
    <source>
        <dbReference type="ARBA" id="ARBA00022475"/>
    </source>
</evidence>
<dbReference type="EC" id="2.7.13.3" evidence="3"/>
<organism evidence="18 19">
    <name type="scientific">Faecalibacillus intestinalis</name>
    <dbReference type="NCBI Taxonomy" id="1982626"/>
    <lineage>
        <taxon>Bacteria</taxon>
        <taxon>Bacillati</taxon>
        <taxon>Bacillota</taxon>
        <taxon>Erysipelotrichia</taxon>
        <taxon>Erysipelotrichales</taxon>
        <taxon>Coprobacillaceae</taxon>
        <taxon>Faecalibacillus</taxon>
    </lineage>
</organism>
<feature type="domain" description="Histidine kinase" evidence="15">
    <location>
        <begin position="237"/>
        <end position="435"/>
    </location>
</feature>
<dbReference type="InterPro" id="IPR003594">
    <property type="entry name" value="HATPase_dom"/>
</dbReference>
<dbReference type="AlphaFoldDB" id="A0A2T3G4D7"/>
<dbReference type="Proteomes" id="UP000593842">
    <property type="component" value="Chromosome"/>
</dbReference>
<gene>
    <name evidence="17" type="primary">cssS</name>
    <name evidence="18" type="ORF">C7U54_05455</name>
    <name evidence="17" type="ORF">Fi14EGH31_21410</name>
</gene>
<evidence type="ECO:0000259" key="15">
    <source>
        <dbReference type="PROSITE" id="PS50109"/>
    </source>
</evidence>
<evidence type="ECO:0000256" key="1">
    <source>
        <dbReference type="ARBA" id="ARBA00000085"/>
    </source>
</evidence>
<keyword evidence="11 14" id="KW-1133">Transmembrane helix</keyword>
<dbReference type="Gene3D" id="6.10.340.10">
    <property type="match status" value="1"/>
</dbReference>
<evidence type="ECO:0000256" key="13">
    <source>
        <dbReference type="ARBA" id="ARBA00023136"/>
    </source>
</evidence>
<dbReference type="PANTHER" id="PTHR45528:SF1">
    <property type="entry name" value="SENSOR HISTIDINE KINASE CPXA"/>
    <property type="match status" value="1"/>
</dbReference>
<keyword evidence="8" id="KW-0547">Nucleotide-binding</keyword>
<evidence type="ECO:0000256" key="9">
    <source>
        <dbReference type="ARBA" id="ARBA00022777"/>
    </source>
</evidence>
<dbReference type="GO" id="GO:0005886">
    <property type="term" value="C:plasma membrane"/>
    <property type="evidence" value="ECO:0007669"/>
    <property type="project" value="UniProtKB-SubCell"/>
</dbReference>
<sequence>MLTKYSLQKQLVIIFSIIAIGVLAILLPIIDNNLTHVIDNEMYDVLTRSQNDFYSYDFSPDYAGSDKQIYHFTYNINEDTLTTAQNISAKKYQILDYVFQNDLYKMVKKNKKKLQEKVKMQDQTVYYQIVKADDSNYIISLVYSDYSKTLINNLKEQVIDIFYVAFLIIGLALFIWVSSLIKPLKLIKNYIDDIKNDKESELHIQREDEIGVLSSSLIEMKEEIDRQNEIKEEMIHNISHDLKTPIALIQTYAQSIKDDIYPYGDKDSSVDVILENTDRLEKKVKSLLYLNRLDYISGQIGDETCSMKELIEHIVFQLTAMHSQIEIITDLQDSSFKGKDDYWRICIENIIENAARYVHHEIKIILKDQYLEIFNDGEPIDNSNPESLFQPYEIGHKGQFGLGLSIVYKTVTMYGYKVEAVNRVDGVSFIIQKKD</sequence>
<keyword evidence="5" id="KW-0597">Phosphoprotein</keyword>
<dbReference type="PANTHER" id="PTHR45528">
    <property type="entry name" value="SENSOR HISTIDINE KINASE CPXA"/>
    <property type="match status" value="1"/>
</dbReference>
<evidence type="ECO:0000259" key="16">
    <source>
        <dbReference type="PROSITE" id="PS50885"/>
    </source>
</evidence>
<evidence type="ECO:0000256" key="8">
    <source>
        <dbReference type="ARBA" id="ARBA00022741"/>
    </source>
</evidence>
<dbReference type="Pfam" id="PF02518">
    <property type="entry name" value="HATPase_c"/>
    <property type="match status" value="1"/>
</dbReference>
<keyword evidence="12" id="KW-0902">Two-component regulatory system</keyword>
<dbReference type="CDD" id="cd00082">
    <property type="entry name" value="HisKA"/>
    <property type="match status" value="1"/>
</dbReference>
<protein>
    <recommendedName>
        <fullName evidence="3">histidine kinase</fullName>
        <ecNumber evidence="3">2.7.13.3</ecNumber>
    </recommendedName>
</protein>
<keyword evidence="7 14" id="KW-0812">Transmembrane</keyword>
<dbReference type="Pfam" id="PF00512">
    <property type="entry name" value="HisKA"/>
    <property type="match status" value="1"/>
</dbReference>
<evidence type="ECO:0000313" key="17">
    <source>
        <dbReference type="EMBL" id="BCL58429.1"/>
    </source>
</evidence>
<dbReference type="Gene3D" id="1.10.287.130">
    <property type="match status" value="1"/>
</dbReference>
<keyword evidence="6" id="KW-0808">Transferase</keyword>
<keyword evidence="9 18" id="KW-0418">Kinase</keyword>
<dbReference type="GeneID" id="70580579"/>
<evidence type="ECO:0000313" key="20">
    <source>
        <dbReference type="Proteomes" id="UP000593842"/>
    </source>
</evidence>
<evidence type="ECO:0000313" key="19">
    <source>
        <dbReference type="Proteomes" id="UP000240974"/>
    </source>
</evidence>
<dbReference type="Proteomes" id="UP000240974">
    <property type="component" value="Unassembled WGS sequence"/>
</dbReference>
<dbReference type="InterPro" id="IPR005467">
    <property type="entry name" value="His_kinase_dom"/>
</dbReference>
<evidence type="ECO:0000256" key="3">
    <source>
        <dbReference type="ARBA" id="ARBA00012438"/>
    </source>
</evidence>
<evidence type="ECO:0000256" key="7">
    <source>
        <dbReference type="ARBA" id="ARBA00022692"/>
    </source>
</evidence>
<feature type="transmembrane region" description="Helical" evidence="14">
    <location>
        <begin position="12"/>
        <end position="30"/>
    </location>
</feature>
<proteinExistence type="predicted"/>
<reference evidence="17" key="2">
    <citation type="journal article" date="2020" name="Microbiol. Resour. Announc.">
        <title>Complete Genome Sequence of Faecalibacillus intestinalis JCM 34082, Isolated from Feces from a Healthy Japanese Female.</title>
        <authorList>
            <person name="Sakamoto M."/>
            <person name="Ikeyama N."/>
            <person name="Toyoda A."/>
            <person name="Murakami T."/>
            <person name="Mori H."/>
            <person name="Ohkuma M."/>
        </authorList>
    </citation>
    <scope>NUCLEOTIDE SEQUENCE</scope>
    <source>
        <strain evidence="17">14EGH31</strain>
    </source>
</reference>
<dbReference type="Gene3D" id="3.30.565.10">
    <property type="entry name" value="Histidine kinase-like ATPase, C-terminal domain"/>
    <property type="match status" value="1"/>
</dbReference>
<dbReference type="SMART" id="SM00387">
    <property type="entry name" value="HATPase_c"/>
    <property type="match status" value="1"/>
</dbReference>
<dbReference type="SUPFAM" id="SSF55874">
    <property type="entry name" value="ATPase domain of HSP90 chaperone/DNA topoisomerase II/histidine kinase"/>
    <property type="match status" value="1"/>
</dbReference>
<reference evidence="20" key="3">
    <citation type="submission" date="2020-09" db="EMBL/GenBank/DDBJ databases">
        <title>Complete genome sequencing of Faecalibacillus intestinalis strain 14EGH31.</title>
        <authorList>
            <person name="Sakamoto M."/>
            <person name="Murakami T."/>
            <person name="Mori H."/>
        </authorList>
    </citation>
    <scope>NUCLEOTIDE SEQUENCE [LARGE SCALE GENOMIC DNA]</scope>
    <source>
        <strain evidence="20">14EGH31</strain>
    </source>
</reference>
<dbReference type="EMBL" id="AP024085">
    <property type="protein sequence ID" value="BCL58429.1"/>
    <property type="molecule type" value="Genomic_DNA"/>
</dbReference>
<evidence type="ECO:0000313" key="18">
    <source>
        <dbReference type="EMBL" id="PST42397.1"/>
    </source>
</evidence>
<reference evidence="18 19" key="1">
    <citation type="journal article" date="2019" name="Int. J. Syst. Evol. Microbiol.">
        <title>Faecalibacillus intestinalis gen. nov., sp. nov. and Faecalibacillus faecis sp. nov., isolated from human faeces.</title>
        <authorList>
            <person name="Seo B."/>
            <person name="Jeon K."/>
            <person name="Baek I."/>
            <person name="Lee Y.M."/>
            <person name="Baek K."/>
            <person name="Ko G."/>
        </authorList>
    </citation>
    <scope>NUCLEOTIDE SEQUENCE [LARGE SCALE GENOMIC DNA]</scope>
    <source>
        <strain evidence="18 19">SNUG30099</strain>
    </source>
</reference>
<dbReference type="RefSeq" id="WP_107029562.1">
    <property type="nucleotide sequence ID" value="NZ_AP024085.1"/>
</dbReference>
<dbReference type="KEGG" id="fit:Fi14EGH31_21410"/>
<feature type="domain" description="HAMP" evidence="16">
    <location>
        <begin position="178"/>
        <end position="229"/>
    </location>
</feature>
<dbReference type="PROSITE" id="PS50885">
    <property type="entry name" value="HAMP"/>
    <property type="match status" value="1"/>
</dbReference>
<comment type="subcellular location">
    <subcellularLocation>
        <location evidence="2">Cell membrane</location>
        <topology evidence="2">Multi-pass membrane protein</topology>
    </subcellularLocation>
</comment>
<evidence type="ECO:0000256" key="12">
    <source>
        <dbReference type="ARBA" id="ARBA00023012"/>
    </source>
</evidence>
<evidence type="ECO:0000256" key="6">
    <source>
        <dbReference type="ARBA" id="ARBA00022679"/>
    </source>
</evidence>
<evidence type="ECO:0000256" key="2">
    <source>
        <dbReference type="ARBA" id="ARBA00004651"/>
    </source>
</evidence>
<dbReference type="SMART" id="SM00388">
    <property type="entry name" value="HisKA"/>
    <property type="match status" value="1"/>
</dbReference>
<dbReference type="SUPFAM" id="SSF47384">
    <property type="entry name" value="Homodimeric domain of signal transducing histidine kinase"/>
    <property type="match status" value="1"/>
</dbReference>
<feature type="transmembrane region" description="Helical" evidence="14">
    <location>
        <begin position="161"/>
        <end position="181"/>
    </location>
</feature>
<dbReference type="PROSITE" id="PS50109">
    <property type="entry name" value="HIS_KIN"/>
    <property type="match status" value="1"/>
</dbReference>
<comment type="catalytic activity">
    <reaction evidence="1">
        <text>ATP + protein L-histidine = ADP + protein N-phospho-L-histidine.</text>
        <dbReference type="EC" id="2.7.13.3"/>
    </reaction>
</comment>
<dbReference type="InterPro" id="IPR036097">
    <property type="entry name" value="HisK_dim/P_sf"/>
</dbReference>
<dbReference type="GO" id="GO:0000155">
    <property type="term" value="F:phosphorelay sensor kinase activity"/>
    <property type="evidence" value="ECO:0007669"/>
    <property type="project" value="InterPro"/>
</dbReference>
<name>A0A2T3G4D7_9FIRM</name>
<evidence type="ECO:0000256" key="14">
    <source>
        <dbReference type="SAM" id="Phobius"/>
    </source>
</evidence>
<keyword evidence="19" id="KW-1185">Reference proteome</keyword>
<evidence type="ECO:0000256" key="5">
    <source>
        <dbReference type="ARBA" id="ARBA00022553"/>
    </source>
</evidence>
<dbReference type="EMBL" id="PYLQ01000005">
    <property type="protein sequence ID" value="PST42397.1"/>
    <property type="molecule type" value="Genomic_DNA"/>
</dbReference>
<dbReference type="InterPro" id="IPR003661">
    <property type="entry name" value="HisK_dim/P_dom"/>
</dbReference>
<dbReference type="GO" id="GO:0005524">
    <property type="term" value="F:ATP binding"/>
    <property type="evidence" value="ECO:0007669"/>
    <property type="project" value="UniProtKB-KW"/>
</dbReference>
<keyword evidence="10" id="KW-0067">ATP-binding</keyword>
<keyword evidence="13 14" id="KW-0472">Membrane</keyword>
<dbReference type="InterPro" id="IPR036890">
    <property type="entry name" value="HATPase_C_sf"/>
</dbReference>
<keyword evidence="4" id="KW-1003">Cell membrane</keyword>